<feature type="region of interest" description="Disordered" evidence="1">
    <location>
        <begin position="70"/>
        <end position="99"/>
    </location>
</feature>
<proteinExistence type="predicted"/>
<keyword evidence="3" id="KW-1185">Reference proteome</keyword>
<feature type="compositionally biased region" description="Polar residues" evidence="1">
    <location>
        <begin position="75"/>
        <end position="84"/>
    </location>
</feature>
<protein>
    <submittedName>
        <fullName evidence="2">C2H2 type zinc finger domain protein</fullName>
    </submittedName>
</protein>
<dbReference type="AlphaFoldDB" id="A0AAE0DDL9"/>
<name>A0AAE0DDL9_COLKA</name>
<dbReference type="EMBL" id="VYYT01000059">
    <property type="protein sequence ID" value="KAK2773076.1"/>
    <property type="molecule type" value="Genomic_DNA"/>
</dbReference>
<organism evidence="2 3">
    <name type="scientific">Colletotrichum kahawae</name>
    <name type="common">Coffee berry disease fungus</name>
    <dbReference type="NCBI Taxonomy" id="34407"/>
    <lineage>
        <taxon>Eukaryota</taxon>
        <taxon>Fungi</taxon>
        <taxon>Dikarya</taxon>
        <taxon>Ascomycota</taxon>
        <taxon>Pezizomycotina</taxon>
        <taxon>Sordariomycetes</taxon>
        <taxon>Hypocreomycetidae</taxon>
        <taxon>Glomerellales</taxon>
        <taxon>Glomerellaceae</taxon>
        <taxon>Colletotrichum</taxon>
        <taxon>Colletotrichum gloeosporioides species complex</taxon>
    </lineage>
</organism>
<accession>A0AAE0DDL9</accession>
<comment type="caution">
    <text evidence="2">The sequence shown here is derived from an EMBL/GenBank/DDBJ whole genome shotgun (WGS) entry which is preliminary data.</text>
</comment>
<dbReference type="Proteomes" id="UP001281614">
    <property type="component" value="Unassembled WGS sequence"/>
</dbReference>
<evidence type="ECO:0000256" key="1">
    <source>
        <dbReference type="SAM" id="MobiDB-lite"/>
    </source>
</evidence>
<evidence type="ECO:0000313" key="2">
    <source>
        <dbReference type="EMBL" id="KAK2773076.1"/>
    </source>
</evidence>
<reference evidence="2" key="1">
    <citation type="submission" date="2023-02" db="EMBL/GenBank/DDBJ databases">
        <title>Colletotrichum kahawae CIFC_Que2 genome sequencing and assembly.</title>
        <authorList>
            <person name="Baroncelli R."/>
        </authorList>
    </citation>
    <scope>NUCLEOTIDE SEQUENCE</scope>
    <source>
        <strain evidence="2">CIFC_Que2</strain>
    </source>
</reference>
<gene>
    <name evidence="2" type="ORF">CKAH01_13620</name>
</gene>
<sequence length="228" mass="24224">MADESRETAPVTDFECSFCRRRFTKKEHLKVRGSEQLLPTNDVPQLNFLSETRKSPCFSRGDVLNRHVKGHKEGAQSQPIQTGVASSASSSSVHPFQSPAGNVALHNVAPEVSQAMHASVVSAADHEGNNHNVTSSSLLWPDSEELFQSLMSADGMTWDQSMPGLIPSAYQPQDVQSAGLSSTADGDELALAEDGHRAVQTINGILTNTAGLGGVLRQNSGSNGAGSR</sequence>
<evidence type="ECO:0000313" key="3">
    <source>
        <dbReference type="Proteomes" id="UP001281614"/>
    </source>
</evidence>